<accession>A0A2U3MWU0</accession>
<dbReference type="InParanoid" id="A0A2U3MWU0"/>
<reference evidence="5" key="1">
    <citation type="submission" date="2018-03" db="EMBL/GenBank/DDBJ databases">
        <authorList>
            <person name="Blom J."/>
        </authorList>
    </citation>
    <scope>NUCLEOTIDE SEQUENCE [LARGE SCALE GENOMIC DNA]</scope>
    <source>
        <strain evidence="5">KPC-SM-21</strain>
    </source>
</reference>
<dbReference type="GO" id="GO:0046872">
    <property type="term" value="F:metal ion binding"/>
    <property type="evidence" value="ECO:0007669"/>
    <property type="project" value="UniProtKB-KW"/>
</dbReference>
<evidence type="ECO:0000256" key="3">
    <source>
        <dbReference type="PIRSR" id="PIRSR607837-1"/>
    </source>
</evidence>
<evidence type="ECO:0000313" key="5">
    <source>
        <dbReference type="Proteomes" id="UP000245974"/>
    </source>
</evidence>
<keyword evidence="5" id="KW-1185">Reference proteome</keyword>
<dbReference type="AlphaFoldDB" id="A0A2U3MWU0"/>
<proteinExistence type="inferred from homology"/>
<feature type="binding site" evidence="3">
    <location>
        <position position="140"/>
    </location>
    <ligand>
        <name>a divalent metal cation</name>
        <dbReference type="ChEBI" id="CHEBI:60240"/>
    </ligand>
</feature>
<dbReference type="PANTHER" id="PTHR37302">
    <property type="entry name" value="SLR1116 PROTEIN"/>
    <property type="match status" value="1"/>
</dbReference>
<name>A0A2U3MWU0_9GAMM</name>
<keyword evidence="2 3" id="KW-0479">Metal-binding</keyword>
<dbReference type="InterPro" id="IPR007837">
    <property type="entry name" value="DinB"/>
</dbReference>
<dbReference type="Pfam" id="PF05163">
    <property type="entry name" value="DinB"/>
    <property type="match status" value="1"/>
</dbReference>
<dbReference type="InterPro" id="IPR034660">
    <property type="entry name" value="DinB/YfiT-like"/>
</dbReference>
<organism evidence="4 5">
    <name type="scientific">Acinetobacter stercoris</name>
    <dbReference type="NCBI Taxonomy" id="2126983"/>
    <lineage>
        <taxon>Bacteria</taxon>
        <taxon>Pseudomonadati</taxon>
        <taxon>Pseudomonadota</taxon>
        <taxon>Gammaproteobacteria</taxon>
        <taxon>Moraxellales</taxon>
        <taxon>Moraxellaceae</taxon>
        <taxon>Acinetobacter</taxon>
    </lineage>
</organism>
<evidence type="ECO:0000256" key="1">
    <source>
        <dbReference type="ARBA" id="ARBA00008635"/>
    </source>
</evidence>
<evidence type="ECO:0000256" key="2">
    <source>
        <dbReference type="ARBA" id="ARBA00022723"/>
    </source>
</evidence>
<feature type="binding site" evidence="3">
    <location>
        <position position="136"/>
    </location>
    <ligand>
        <name>a divalent metal cation</name>
        <dbReference type="ChEBI" id="CHEBI:60240"/>
    </ligand>
</feature>
<evidence type="ECO:0000313" key="4">
    <source>
        <dbReference type="EMBL" id="SPL69881.1"/>
    </source>
</evidence>
<dbReference type="EMBL" id="OOGT01000032">
    <property type="protein sequence ID" value="SPL69881.1"/>
    <property type="molecule type" value="Genomic_DNA"/>
</dbReference>
<dbReference type="Gene3D" id="1.20.120.450">
    <property type="entry name" value="dinb family like domain"/>
    <property type="match status" value="1"/>
</dbReference>
<comment type="similarity">
    <text evidence="1">Belongs to the DinB family.</text>
</comment>
<feature type="binding site" evidence="3">
    <location>
        <position position="51"/>
    </location>
    <ligand>
        <name>a divalent metal cation</name>
        <dbReference type="ChEBI" id="CHEBI:60240"/>
    </ligand>
</feature>
<protein>
    <submittedName>
        <fullName evidence="4">DinB family protein</fullName>
    </submittedName>
</protein>
<dbReference type="PANTHER" id="PTHR37302:SF1">
    <property type="entry name" value="PROTEIN DINB"/>
    <property type="match status" value="1"/>
</dbReference>
<dbReference type="SUPFAM" id="SSF109854">
    <property type="entry name" value="DinB/YfiT-like putative metalloenzymes"/>
    <property type="match status" value="1"/>
</dbReference>
<gene>
    <name evidence="4" type="ORF">KPC_1059</name>
</gene>
<sequence>MNMYSNHLLRMAEYNIWATARLVQALEPVSIDDFNKDTGLFFKSISGTLNHLLLGEHYLWYPRFKEGISPSIPLDTIVHTDKHILLRELRQKTLNWSSFIKQLDDRILDGKLSYRTTSGQQFTLPYSATLMHVFNHGTHHRGQITAALTHLGYESPVLDLVYMLVEQHNQS</sequence>
<dbReference type="Proteomes" id="UP000245974">
    <property type="component" value="Unassembled WGS sequence"/>
</dbReference>